<evidence type="ECO:0000313" key="1">
    <source>
        <dbReference type="EMBL" id="KAF7683526.1"/>
    </source>
</evidence>
<gene>
    <name evidence="1" type="primary">cdc4</name>
    <name evidence="1" type="ORF">TCON_1264</name>
</gene>
<reference evidence="1 2" key="1">
    <citation type="submission" date="2019-01" db="EMBL/GenBank/DDBJ databases">
        <title>Genomes sequencing and comparative genomics of infectious freshwater microsporidia, Cucumispora dikerogammari and Thelohania contejeani.</title>
        <authorList>
            <person name="Cormier A."/>
            <person name="Giraud I."/>
            <person name="Wattier R."/>
            <person name="Teixeira M."/>
            <person name="Grandjean F."/>
            <person name="Rigaud T."/>
            <person name="Cordaux R."/>
        </authorList>
    </citation>
    <scope>NUCLEOTIDE SEQUENCE [LARGE SCALE GENOMIC DNA]</scope>
    <source>
        <strain evidence="1">T1</strain>
        <tissue evidence="1">Spores</tissue>
    </source>
</reference>
<dbReference type="Gene3D" id="1.10.238.10">
    <property type="entry name" value="EF-hand"/>
    <property type="match status" value="1"/>
</dbReference>
<comment type="caution">
    <text evidence="1">The sequence shown here is derived from an EMBL/GenBank/DDBJ whole genome shotgun (WGS) entry which is preliminary data.</text>
</comment>
<dbReference type="EMBL" id="SBIQ01000077">
    <property type="protein sequence ID" value="KAF7683526.1"/>
    <property type="molecule type" value="Genomic_DNA"/>
</dbReference>
<keyword evidence="2" id="KW-1185">Reference proteome</keyword>
<proteinExistence type="predicted"/>
<protein>
    <submittedName>
        <fullName evidence="1">Myosin regulatory light chain cdc4</fullName>
    </submittedName>
</protein>
<organism evidence="1 2">
    <name type="scientific">Astathelohania contejeani</name>
    <dbReference type="NCBI Taxonomy" id="164912"/>
    <lineage>
        <taxon>Eukaryota</taxon>
        <taxon>Fungi</taxon>
        <taxon>Fungi incertae sedis</taxon>
        <taxon>Microsporidia</taxon>
        <taxon>Astathelohaniidae</taxon>
        <taxon>Astathelohania</taxon>
    </lineage>
</organism>
<dbReference type="InterPro" id="IPR011992">
    <property type="entry name" value="EF-hand-dom_pair"/>
</dbReference>
<name>A0ABQ7HZG9_9MICR</name>
<dbReference type="Proteomes" id="UP001516464">
    <property type="component" value="Unassembled WGS sequence"/>
</dbReference>
<sequence length="126" mass="14548">MAQTLREKYDEFISTNELTKDSFKDLVRMCGYAPIESQLEESVLPKCFEEFEAMVSQYEKSYTKEELYNQLCALNSSETISVDELTRILQTGDKLNDEEMDIVFSNLNIVDGMISIREMVDMITGE</sequence>
<dbReference type="SUPFAM" id="SSF47473">
    <property type="entry name" value="EF-hand"/>
    <property type="match status" value="1"/>
</dbReference>
<accession>A0ABQ7HZG9</accession>
<evidence type="ECO:0000313" key="2">
    <source>
        <dbReference type="Proteomes" id="UP001516464"/>
    </source>
</evidence>